<dbReference type="EMBL" id="GBEZ01022575">
    <property type="protein sequence ID" value="JAC64271.1"/>
    <property type="molecule type" value="Transcribed_RNA"/>
</dbReference>
<sequence>VGVFIINAGSWQQEEEPLVLHYTLGPFKPWFWWMGWVTEQTRTWDEVRRSLGEDAYGRPGGVTFREQMATWFLLPMPILLSLLAAIARISSRAGTYQRRPTLMRPSESDAPAERPGSRPAWLRSILRPRWPRAPQPGRLHRAGGPGAALGGCLRGSCSCLVSERSSCSTPPTCPAWQPSSASVQPSSPSPQP</sequence>
<evidence type="ECO:0000313" key="3">
    <source>
        <dbReference type="EMBL" id="JAC64271.1"/>
    </source>
</evidence>
<organism evidence="3">
    <name type="scientific">Tetraselmis sp. GSL018</name>
    <dbReference type="NCBI Taxonomy" id="582737"/>
    <lineage>
        <taxon>Eukaryota</taxon>
        <taxon>Viridiplantae</taxon>
        <taxon>Chlorophyta</taxon>
        <taxon>core chlorophytes</taxon>
        <taxon>Chlorodendrophyceae</taxon>
        <taxon>Chlorodendrales</taxon>
        <taxon>Chlorodendraceae</taxon>
        <taxon>Tetraselmis</taxon>
    </lineage>
</organism>
<feature type="region of interest" description="Disordered" evidence="1">
    <location>
        <begin position="98"/>
        <end position="118"/>
    </location>
</feature>
<protein>
    <submittedName>
        <fullName evidence="3">Uncharacterized protein</fullName>
    </submittedName>
</protein>
<name>A0A061R151_9CHLO</name>
<keyword evidence="2" id="KW-0472">Membrane</keyword>
<evidence type="ECO:0000256" key="2">
    <source>
        <dbReference type="SAM" id="Phobius"/>
    </source>
</evidence>
<evidence type="ECO:0000256" key="1">
    <source>
        <dbReference type="SAM" id="MobiDB-lite"/>
    </source>
</evidence>
<proteinExistence type="predicted"/>
<feature type="non-terminal residue" evidence="3">
    <location>
        <position position="1"/>
    </location>
</feature>
<keyword evidence="2" id="KW-0812">Transmembrane</keyword>
<reference evidence="3" key="1">
    <citation type="submission" date="2014-05" db="EMBL/GenBank/DDBJ databases">
        <title>The transcriptome of the halophilic microalga Tetraselmis sp. GSL018 isolated from the Great Salt Lake, Utah.</title>
        <authorList>
            <person name="Jinkerson R.E."/>
            <person name="D'Adamo S."/>
            <person name="Posewitz M.C."/>
        </authorList>
    </citation>
    <scope>NUCLEOTIDE SEQUENCE</scope>
    <source>
        <strain evidence="3">GSL018</strain>
    </source>
</reference>
<feature type="region of interest" description="Disordered" evidence="1">
    <location>
        <begin position="162"/>
        <end position="192"/>
    </location>
</feature>
<dbReference type="AlphaFoldDB" id="A0A061R151"/>
<feature type="compositionally biased region" description="Low complexity" evidence="1">
    <location>
        <begin position="174"/>
        <end position="186"/>
    </location>
</feature>
<keyword evidence="2" id="KW-1133">Transmembrane helix</keyword>
<feature type="transmembrane region" description="Helical" evidence="2">
    <location>
        <begin position="68"/>
        <end position="89"/>
    </location>
</feature>
<gene>
    <name evidence="3" type="ORF">TSPGSL018_18685</name>
</gene>
<accession>A0A061R151</accession>